<reference evidence="12" key="1">
    <citation type="submission" date="2012-03" db="EMBL/GenBank/DDBJ databases">
        <title>Functional metagenomics reveals considerable lignocellulase gene clusters in the gut microbiome of a wood-feeding higher termite.</title>
        <authorList>
            <person name="Liu N."/>
        </authorList>
    </citation>
    <scope>NUCLEOTIDE SEQUENCE</scope>
</reference>
<keyword evidence="3 11" id="KW-0479">Metal-binding</keyword>
<protein>
    <recommendedName>
        <fullName evidence="1">3'-phosphate/5'-hydroxy nucleic acid ligase</fullName>
        <ecNumber evidence="1">6.5.1.8</ecNumber>
    </recommendedName>
</protein>
<organism evidence="12">
    <name type="scientific">uncultured bacterium contig00107</name>
    <dbReference type="NCBI Taxonomy" id="1181573"/>
    <lineage>
        <taxon>Bacteria</taxon>
        <taxon>environmental samples</taxon>
    </lineage>
</organism>
<evidence type="ECO:0000256" key="8">
    <source>
        <dbReference type="ARBA" id="ARBA00047746"/>
    </source>
</evidence>
<keyword evidence="6 10" id="KW-0342">GTP-binding</keyword>
<dbReference type="Gene3D" id="3.90.1860.10">
    <property type="entry name" value="tRNA-splicing ligase RtcB"/>
    <property type="match status" value="1"/>
</dbReference>
<comment type="catalytic activity">
    <reaction evidence="8">
        <text>a 3'-end 3'-phospho-ribonucleotide-RNA + a 5'-end dephospho-ribonucleoside-RNA + GTP = a ribonucleotidyl-ribonucleotide-RNA + GMP + diphosphate</text>
        <dbReference type="Rhea" id="RHEA:68076"/>
        <dbReference type="Rhea" id="RHEA-COMP:10463"/>
        <dbReference type="Rhea" id="RHEA-COMP:13936"/>
        <dbReference type="Rhea" id="RHEA-COMP:17355"/>
        <dbReference type="ChEBI" id="CHEBI:33019"/>
        <dbReference type="ChEBI" id="CHEBI:37565"/>
        <dbReference type="ChEBI" id="CHEBI:58115"/>
        <dbReference type="ChEBI" id="CHEBI:83062"/>
        <dbReference type="ChEBI" id="CHEBI:138284"/>
        <dbReference type="ChEBI" id="CHEBI:173118"/>
        <dbReference type="EC" id="6.5.1.8"/>
    </reaction>
</comment>
<comment type="cofactor">
    <cofactor evidence="11">
        <name>Mn(2+)</name>
        <dbReference type="ChEBI" id="CHEBI:29035"/>
    </cofactor>
    <text evidence="11">Binds 2 manganese ions per subunit.</text>
</comment>
<evidence type="ECO:0000256" key="2">
    <source>
        <dbReference type="ARBA" id="ARBA00022598"/>
    </source>
</evidence>
<keyword evidence="5" id="KW-0692">RNA repair</keyword>
<evidence type="ECO:0000256" key="1">
    <source>
        <dbReference type="ARBA" id="ARBA00012726"/>
    </source>
</evidence>
<dbReference type="InterPro" id="IPR001233">
    <property type="entry name" value="RtcB"/>
</dbReference>
<dbReference type="SUPFAM" id="SSF103365">
    <property type="entry name" value="Hypothetical protein PH1602"/>
    <property type="match status" value="1"/>
</dbReference>
<accession>A0A806KHV7</accession>
<feature type="binding site" evidence="11">
    <location>
        <position position="162"/>
    </location>
    <ligand>
        <name>Mn(2+)</name>
        <dbReference type="ChEBI" id="CHEBI:29035"/>
        <label>2</label>
    </ligand>
</feature>
<dbReference type="GO" id="GO:0170057">
    <property type="term" value="F:RNA ligase (GTP) activity"/>
    <property type="evidence" value="ECO:0007669"/>
    <property type="project" value="UniProtKB-EC"/>
</dbReference>
<feature type="binding site" evidence="11">
    <location>
        <position position="145"/>
    </location>
    <ligand>
        <name>Mn(2+)</name>
        <dbReference type="ChEBI" id="CHEBI:29035"/>
        <label>1</label>
    </ligand>
</feature>
<evidence type="ECO:0000256" key="3">
    <source>
        <dbReference type="ARBA" id="ARBA00022723"/>
    </source>
</evidence>
<dbReference type="AlphaFoldDB" id="A0A806KHV7"/>
<feature type="binding site" evidence="10">
    <location>
        <begin position="144"/>
        <end position="148"/>
    </location>
    <ligand>
        <name>GMP</name>
        <dbReference type="ChEBI" id="CHEBI:58115"/>
    </ligand>
</feature>
<dbReference type="PANTHER" id="PTHR43749">
    <property type="entry name" value="RNA-SPLICING LIGASE RTCB"/>
    <property type="match status" value="1"/>
</dbReference>
<feature type="binding site" evidence="10">
    <location>
        <begin position="244"/>
        <end position="245"/>
    </location>
    <ligand>
        <name>GMP</name>
        <dbReference type="ChEBI" id="CHEBI:58115"/>
    </ligand>
</feature>
<dbReference type="InterPro" id="IPR036025">
    <property type="entry name" value="RtcB-like_sf"/>
</dbReference>
<evidence type="ECO:0000256" key="6">
    <source>
        <dbReference type="ARBA" id="ARBA00023134"/>
    </source>
</evidence>
<dbReference type="EMBL" id="JQ844280">
    <property type="protein sequence ID" value="AGS54219.1"/>
    <property type="molecule type" value="Genomic_DNA"/>
</dbReference>
<dbReference type="PANTHER" id="PTHR43749:SF2">
    <property type="entry name" value="RNA-SPLICING LIGASE RTCB"/>
    <property type="match status" value="1"/>
</dbReference>
<dbReference type="GO" id="GO:0006281">
    <property type="term" value="P:DNA repair"/>
    <property type="evidence" value="ECO:0007669"/>
    <property type="project" value="TreeGrafter"/>
</dbReference>
<proteinExistence type="predicted"/>
<dbReference type="GO" id="GO:0006396">
    <property type="term" value="P:RNA processing"/>
    <property type="evidence" value="ECO:0007669"/>
    <property type="project" value="InterPro"/>
</dbReference>
<dbReference type="GO" id="GO:0003909">
    <property type="term" value="F:DNA ligase activity"/>
    <property type="evidence" value="ECO:0007669"/>
    <property type="project" value="TreeGrafter"/>
</dbReference>
<keyword evidence="4 10" id="KW-0547">Nucleotide-binding</keyword>
<evidence type="ECO:0000256" key="4">
    <source>
        <dbReference type="ARBA" id="ARBA00022741"/>
    </source>
</evidence>
<dbReference type="GO" id="GO:0030145">
    <property type="term" value="F:manganese ion binding"/>
    <property type="evidence" value="ECO:0007669"/>
    <property type="project" value="TreeGrafter"/>
</dbReference>
<evidence type="ECO:0000313" key="12">
    <source>
        <dbReference type="EMBL" id="AGS54219.1"/>
    </source>
</evidence>
<feature type="binding site" evidence="10">
    <location>
        <position position="277"/>
    </location>
    <ligand>
        <name>GMP</name>
        <dbReference type="ChEBI" id="CHEBI:58115"/>
    </ligand>
</feature>
<evidence type="ECO:0000256" key="5">
    <source>
        <dbReference type="ARBA" id="ARBA00022800"/>
    </source>
</evidence>
<sequence>MIELSGTYNTAKLFTDTAEPSAVSQIEHLLEQEFAAGSKIRVMPDAHAGMGCTIGTTMTITDKVVPNLVGVDIGCGMETVLLREKRVELGQLDKAIHQYIPAGFKIRAEPHHFGDDIDLAALRCARHADLGRAALSIGTLGGGNHFIELDKDDEGRLYLVVHSGSRNLGKQVCEHYQNAAADSLGRKGKGADRALAYLEGQLFDDYLHDMAIVQRFADLNRKAIVRELEKRVKLKVDEQFSTVHNYIDLDAMILRKGAISAKKGERVLIPMNMRDGSLVCIGKGNEDWNCSAPHGAGRVMSRTEAKGSITLTQYEKAMEGIYSSTVNKSTIDEAPFAYKPMGEIVANITDTAEVVATIKPLYNFKAAE</sequence>
<evidence type="ECO:0000256" key="7">
    <source>
        <dbReference type="ARBA" id="ARBA00023211"/>
    </source>
</evidence>
<feature type="binding site" evidence="11">
    <location>
        <position position="72"/>
    </location>
    <ligand>
        <name>Mn(2+)</name>
        <dbReference type="ChEBI" id="CHEBI:29035"/>
        <label>1</label>
    </ligand>
</feature>
<dbReference type="EC" id="6.5.1.8" evidence="1"/>
<keyword evidence="7 11" id="KW-0464">Manganese</keyword>
<feature type="binding site" evidence="11">
    <location>
        <position position="244"/>
    </location>
    <ligand>
        <name>Mn(2+)</name>
        <dbReference type="ChEBI" id="CHEBI:29035"/>
        <label>2</label>
    </ligand>
</feature>
<evidence type="ECO:0000256" key="11">
    <source>
        <dbReference type="PIRSR" id="PIRSR601233-3"/>
    </source>
</evidence>
<keyword evidence="2" id="KW-0436">Ligase</keyword>
<evidence type="ECO:0000256" key="10">
    <source>
        <dbReference type="PIRSR" id="PIRSR601233-2"/>
    </source>
</evidence>
<feature type="active site" description="GMP-histidine intermediate" evidence="9">
    <location>
        <position position="294"/>
    </location>
</feature>
<dbReference type="GO" id="GO:0005525">
    <property type="term" value="F:GTP binding"/>
    <property type="evidence" value="ECO:0007669"/>
    <property type="project" value="UniProtKB-KW"/>
</dbReference>
<dbReference type="GO" id="GO:0042245">
    <property type="term" value="P:RNA repair"/>
    <property type="evidence" value="ECO:0007669"/>
    <property type="project" value="UniProtKB-KW"/>
</dbReference>
<name>A0A806KHV7_9BACT</name>
<dbReference type="InterPro" id="IPR052915">
    <property type="entry name" value="RtcB-like"/>
</dbReference>
<dbReference type="Pfam" id="PF01139">
    <property type="entry name" value="RtcB"/>
    <property type="match status" value="1"/>
</dbReference>
<feature type="binding site" evidence="10">
    <location>
        <begin position="270"/>
        <end position="273"/>
    </location>
    <ligand>
        <name>GMP</name>
        <dbReference type="ChEBI" id="CHEBI:58115"/>
    </ligand>
</feature>
<feature type="binding site" evidence="10">
    <location>
        <begin position="294"/>
        <end position="297"/>
    </location>
    <ligand>
        <name>GMP</name>
        <dbReference type="ChEBI" id="CHEBI:58115"/>
    </ligand>
</feature>
<evidence type="ECO:0000256" key="9">
    <source>
        <dbReference type="PIRSR" id="PIRSR601233-1"/>
    </source>
</evidence>